<keyword evidence="4" id="KW-1185">Reference proteome</keyword>
<evidence type="ECO:0000313" key="3">
    <source>
        <dbReference type="EMBL" id="KAK0506504.1"/>
    </source>
</evidence>
<keyword evidence="2" id="KW-0732">Signal</keyword>
<feature type="region of interest" description="Disordered" evidence="1">
    <location>
        <begin position="95"/>
        <end position="239"/>
    </location>
</feature>
<proteinExistence type="predicted"/>
<comment type="caution">
    <text evidence="3">The sequence shown here is derived from an EMBL/GenBank/DDBJ whole genome shotgun (WGS) entry which is preliminary data.</text>
</comment>
<feature type="compositionally biased region" description="Polar residues" evidence="1">
    <location>
        <begin position="185"/>
        <end position="217"/>
    </location>
</feature>
<organism evidence="3 4">
    <name type="scientific">Armillaria luteobubalina</name>
    <dbReference type="NCBI Taxonomy" id="153913"/>
    <lineage>
        <taxon>Eukaryota</taxon>
        <taxon>Fungi</taxon>
        <taxon>Dikarya</taxon>
        <taxon>Basidiomycota</taxon>
        <taxon>Agaricomycotina</taxon>
        <taxon>Agaricomycetes</taxon>
        <taxon>Agaricomycetidae</taxon>
        <taxon>Agaricales</taxon>
        <taxon>Marasmiineae</taxon>
        <taxon>Physalacriaceae</taxon>
        <taxon>Armillaria</taxon>
    </lineage>
</organism>
<name>A0AA39V0W0_9AGAR</name>
<evidence type="ECO:0000256" key="2">
    <source>
        <dbReference type="SAM" id="SignalP"/>
    </source>
</evidence>
<evidence type="ECO:0000313" key="4">
    <source>
        <dbReference type="Proteomes" id="UP001175228"/>
    </source>
</evidence>
<feature type="signal peptide" evidence="2">
    <location>
        <begin position="1"/>
        <end position="25"/>
    </location>
</feature>
<gene>
    <name evidence="3" type="ORF">EDD18DRAFT_1455813</name>
</gene>
<accession>A0AA39V0W0</accession>
<reference evidence="3" key="1">
    <citation type="submission" date="2023-06" db="EMBL/GenBank/DDBJ databases">
        <authorList>
            <consortium name="Lawrence Berkeley National Laboratory"/>
            <person name="Ahrendt S."/>
            <person name="Sahu N."/>
            <person name="Indic B."/>
            <person name="Wong-Bajracharya J."/>
            <person name="Merenyi Z."/>
            <person name="Ke H.-M."/>
            <person name="Monk M."/>
            <person name="Kocsube S."/>
            <person name="Drula E."/>
            <person name="Lipzen A."/>
            <person name="Balint B."/>
            <person name="Henrissat B."/>
            <person name="Andreopoulos B."/>
            <person name="Martin F.M."/>
            <person name="Harder C.B."/>
            <person name="Rigling D."/>
            <person name="Ford K.L."/>
            <person name="Foster G.D."/>
            <person name="Pangilinan J."/>
            <person name="Papanicolaou A."/>
            <person name="Barry K."/>
            <person name="LaButti K."/>
            <person name="Viragh M."/>
            <person name="Koriabine M."/>
            <person name="Yan M."/>
            <person name="Riley R."/>
            <person name="Champramary S."/>
            <person name="Plett K.L."/>
            <person name="Tsai I.J."/>
            <person name="Slot J."/>
            <person name="Sipos G."/>
            <person name="Plett J."/>
            <person name="Nagy L.G."/>
            <person name="Grigoriev I.V."/>
        </authorList>
    </citation>
    <scope>NUCLEOTIDE SEQUENCE</scope>
    <source>
        <strain evidence="3">HWK02</strain>
    </source>
</reference>
<sequence length="261" mass="25902">MFCCDTKTYVFSLLLASHMTLVVSAAPVGDYTNRLADGSSTVKTLTIPSSTSDNSDISSLLKEIAKLASGTTVINVNVGDKNLDSLLFDANSGAANPSDGTTESGVATGGFGDTASGGDDGTGGADGLEDGTILPGLATTVGDESPGSISNPGFDTADDVGDTSNSDSLVDPAIQDDAESRKLGPTTSSDGPDPRSTSRNGTVGATTDSNSTASVGNAGSPPPLNGTSQAAGGGPTNETSILKISIENTQKITIEKAMVAS</sequence>
<feature type="chain" id="PRO_5041325569" evidence="2">
    <location>
        <begin position="26"/>
        <end position="261"/>
    </location>
</feature>
<feature type="compositionally biased region" description="Polar residues" evidence="1">
    <location>
        <begin position="95"/>
        <end position="105"/>
    </location>
</feature>
<dbReference type="EMBL" id="JAUEPU010000001">
    <property type="protein sequence ID" value="KAK0506504.1"/>
    <property type="molecule type" value="Genomic_DNA"/>
</dbReference>
<dbReference type="Proteomes" id="UP001175228">
    <property type="component" value="Unassembled WGS sequence"/>
</dbReference>
<dbReference type="AlphaFoldDB" id="A0AA39V0W0"/>
<protein>
    <submittedName>
        <fullName evidence="3">Uncharacterized protein</fullName>
    </submittedName>
</protein>
<feature type="compositionally biased region" description="Polar residues" evidence="1">
    <location>
        <begin position="225"/>
        <end position="239"/>
    </location>
</feature>
<evidence type="ECO:0000256" key="1">
    <source>
        <dbReference type="SAM" id="MobiDB-lite"/>
    </source>
</evidence>